<dbReference type="OrthoDB" id="9797653at2"/>
<dbReference type="InterPro" id="IPR023606">
    <property type="entry name" value="CoA-Trfase_III_dom_1_sf"/>
</dbReference>
<dbReference type="InterPro" id="IPR050483">
    <property type="entry name" value="CoA-transferase_III_domain"/>
</dbReference>
<evidence type="ECO:0000256" key="1">
    <source>
        <dbReference type="ARBA" id="ARBA00022679"/>
    </source>
</evidence>
<dbReference type="AlphaFoldDB" id="A0A3G8ZR86"/>
<reference evidence="2 3" key="1">
    <citation type="submission" date="2018-11" db="EMBL/GenBank/DDBJ databases">
        <authorList>
            <person name="Da X."/>
        </authorList>
    </citation>
    <scope>NUCLEOTIDE SEQUENCE [LARGE SCALE GENOMIC DNA]</scope>
    <source>
        <strain evidence="2 3">S14-144</strain>
    </source>
</reference>
<evidence type="ECO:0000313" key="2">
    <source>
        <dbReference type="EMBL" id="AZI59307.1"/>
    </source>
</evidence>
<dbReference type="KEGG" id="nak:EH165_00830"/>
<protein>
    <submittedName>
        <fullName evidence="2">CoA transferase</fullName>
    </submittedName>
</protein>
<dbReference type="InterPro" id="IPR003673">
    <property type="entry name" value="CoA-Trfase_fam_III"/>
</dbReference>
<gene>
    <name evidence="2" type="ORF">EH165_00830</name>
</gene>
<dbReference type="PANTHER" id="PTHR48207:SF4">
    <property type="entry name" value="BLL6097 PROTEIN"/>
    <property type="match status" value="1"/>
</dbReference>
<dbReference type="InterPro" id="IPR044855">
    <property type="entry name" value="CoA-Trfase_III_dom3_sf"/>
</dbReference>
<reference evidence="2 3" key="2">
    <citation type="submission" date="2018-12" db="EMBL/GenBank/DDBJ databases">
        <title>Nakamurella antarcticus sp. nov., isolated from Antarctica South Shetland Islands soil.</title>
        <authorList>
            <person name="Peng F."/>
        </authorList>
    </citation>
    <scope>NUCLEOTIDE SEQUENCE [LARGE SCALE GENOMIC DNA]</scope>
    <source>
        <strain evidence="2 3">S14-144</strain>
    </source>
</reference>
<dbReference type="Proteomes" id="UP000268084">
    <property type="component" value="Chromosome"/>
</dbReference>
<dbReference type="Gene3D" id="3.30.1540.10">
    <property type="entry name" value="formyl-coa transferase, domain 3"/>
    <property type="match status" value="1"/>
</dbReference>
<dbReference type="SUPFAM" id="SSF89796">
    <property type="entry name" value="CoA-transferase family III (CaiB/BaiF)"/>
    <property type="match status" value="1"/>
</dbReference>
<dbReference type="Gene3D" id="3.40.50.10540">
    <property type="entry name" value="Crotonobetainyl-coa:carnitine coa-transferase, domain 1"/>
    <property type="match status" value="1"/>
</dbReference>
<evidence type="ECO:0000313" key="3">
    <source>
        <dbReference type="Proteomes" id="UP000268084"/>
    </source>
</evidence>
<proteinExistence type="predicted"/>
<keyword evidence="3" id="KW-1185">Reference proteome</keyword>
<sequence>MRPLDGLVVLDLSQFLAGPTAAARLADLGACVIKVERYPDGDPSRAMVVAKDMDSGGDSLIFHAINRGKTSLLVNLKSAEGLSRVRELISTADVLIESYRPGVMERLGLSVEQVHELNPSLVYGRITGYGSEGPWTGRPGQDLLVQALSGLCWLQGVDGSDPTPIGFSIVDAAAGSALTQGILAALLRRARGLSVGGLVEVSLLESAIDLQFEVLTLHLNQKALEQPPRSAVNPAHPYLAAPYGIYRCSDGWLAVAMGGVDALGKCLGDAYLAQLNDSKVWWSERDTIKRRVGEVLVEFRVQDALNRLLEAGLWASEVLGWNELVQHPGFEALDLLQKLVREDGTSVTTTRCPYRIDGQVLTAPLPAPVLGSAGTID</sequence>
<dbReference type="GO" id="GO:0008410">
    <property type="term" value="F:CoA-transferase activity"/>
    <property type="evidence" value="ECO:0007669"/>
    <property type="project" value="TreeGrafter"/>
</dbReference>
<accession>A0A3G8ZR86</accession>
<organism evidence="2 3">
    <name type="scientific">Nakamurella antarctica</name>
    <dbReference type="NCBI Taxonomy" id="1902245"/>
    <lineage>
        <taxon>Bacteria</taxon>
        <taxon>Bacillati</taxon>
        <taxon>Actinomycetota</taxon>
        <taxon>Actinomycetes</taxon>
        <taxon>Nakamurellales</taxon>
        <taxon>Nakamurellaceae</taxon>
        <taxon>Nakamurella</taxon>
    </lineage>
</organism>
<dbReference type="PANTHER" id="PTHR48207">
    <property type="entry name" value="SUCCINATE--HYDROXYMETHYLGLUTARATE COA-TRANSFERASE"/>
    <property type="match status" value="1"/>
</dbReference>
<name>A0A3G8ZR86_9ACTN</name>
<dbReference type="EMBL" id="CP034170">
    <property type="protein sequence ID" value="AZI59307.1"/>
    <property type="molecule type" value="Genomic_DNA"/>
</dbReference>
<keyword evidence="1 2" id="KW-0808">Transferase</keyword>
<dbReference type="Pfam" id="PF02515">
    <property type="entry name" value="CoA_transf_3"/>
    <property type="match status" value="1"/>
</dbReference>